<evidence type="ECO:0000313" key="5">
    <source>
        <dbReference type="Proteomes" id="UP000318554"/>
    </source>
</evidence>
<dbReference type="Proteomes" id="UP000318554">
    <property type="component" value="Unassembled WGS sequence"/>
</dbReference>
<keyword evidence="1" id="KW-0813">Transport</keyword>
<dbReference type="Gene3D" id="1.10.760.10">
    <property type="entry name" value="Cytochrome c-like domain"/>
    <property type="match status" value="1"/>
</dbReference>
<dbReference type="PANTHER" id="PTHR33751:SF9">
    <property type="entry name" value="CYTOCHROME C4"/>
    <property type="match status" value="1"/>
</dbReference>
<accession>A0A554WQB4</accession>
<dbReference type="InterPro" id="IPR036909">
    <property type="entry name" value="Cyt_c-like_dom_sf"/>
</dbReference>
<gene>
    <name evidence="4" type="primary">fccA_2</name>
    <name evidence="4" type="ORF">Taqua_00952</name>
</gene>
<reference evidence="4 5" key="1">
    <citation type="submission" date="2019-07" db="EMBL/GenBank/DDBJ databases">
        <title>Tepidimonas aquatica CLN-1 draft genome.</title>
        <authorList>
            <person name="Da Costa M.S."/>
            <person name="Froufe H.J.C."/>
            <person name="Egas C."/>
            <person name="Albuquerque L."/>
        </authorList>
    </citation>
    <scope>NUCLEOTIDE SEQUENCE [LARGE SCALE GENOMIC DNA]</scope>
    <source>
        <strain evidence="4 5">CLN-1</strain>
    </source>
</reference>
<proteinExistence type="predicted"/>
<evidence type="ECO:0000313" key="4">
    <source>
        <dbReference type="EMBL" id="TSE25779.1"/>
    </source>
</evidence>
<feature type="signal peptide" evidence="3">
    <location>
        <begin position="1"/>
        <end position="30"/>
    </location>
</feature>
<dbReference type="PANTHER" id="PTHR33751">
    <property type="entry name" value="CBB3-TYPE CYTOCHROME C OXIDASE SUBUNIT FIXP"/>
    <property type="match status" value="1"/>
</dbReference>
<dbReference type="SUPFAM" id="SSF46626">
    <property type="entry name" value="Cytochrome c"/>
    <property type="match status" value="1"/>
</dbReference>
<evidence type="ECO:0000256" key="3">
    <source>
        <dbReference type="SAM" id="SignalP"/>
    </source>
</evidence>
<dbReference type="AlphaFoldDB" id="A0A554WQB4"/>
<keyword evidence="3" id="KW-0732">Signal</keyword>
<dbReference type="EMBL" id="VJNA01000009">
    <property type="protein sequence ID" value="TSE25779.1"/>
    <property type="molecule type" value="Genomic_DNA"/>
</dbReference>
<dbReference type="GO" id="GO:0009055">
    <property type="term" value="F:electron transfer activity"/>
    <property type="evidence" value="ECO:0007669"/>
    <property type="project" value="InterPro"/>
</dbReference>
<keyword evidence="2" id="KW-0249">Electron transport</keyword>
<organism evidence="4 5">
    <name type="scientific">Tepidimonas aquatica</name>
    <dbReference type="NCBI Taxonomy" id="247482"/>
    <lineage>
        <taxon>Bacteria</taxon>
        <taxon>Pseudomonadati</taxon>
        <taxon>Pseudomonadota</taxon>
        <taxon>Betaproteobacteria</taxon>
        <taxon>Burkholderiales</taxon>
        <taxon>Tepidimonas</taxon>
    </lineage>
</organism>
<keyword evidence="5" id="KW-1185">Reference proteome</keyword>
<comment type="caution">
    <text evidence="4">The sequence shown here is derived from an EMBL/GenBank/DDBJ whole genome shotgun (WGS) entry which is preliminary data.</text>
</comment>
<evidence type="ECO:0000256" key="2">
    <source>
        <dbReference type="ARBA" id="ARBA00022982"/>
    </source>
</evidence>
<dbReference type="InterPro" id="IPR050597">
    <property type="entry name" value="Cytochrome_c_Oxidase_Subunit"/>
</dbReference>
<feature type="chain" id="PRO_5022108274" evidence="3">
    <location>
        <begin position="31"/>
        <end position="141"/>
    </location>
</feature>
<protein>
    <submittedName>
        <fullName evidence="4">Cytochrome subunit of sulfide dehydrogenase</fullName>
    </submittedName>
</protein>
<evidence type="ECO:0000256" key="1">
    <source>
        <dbReference type="ARBA" id="ARBA00022448"/>
    </source>
</evidence>
<name>A0A554WQB4_9BURK</name>
<dbReference type="RefSeq" id="WP_221933916.1">
    <property type="nucleotide sequence ID" value="NZ_VJNA01000009.1"/>
</dbReference>
<dbReference type="GO" id="GO:0020037">
    <property type="term" value="F:heme binding"/>
    <property type="evidence" value="ECO:0007669"/>
    <property type="project" value="InterPro"/>
</dbReference>
<sequence length="141" mass="14738">MSERKQPAWRRTLWPVLLAAGLTSVGVAVATVAQKTAASASAPTAPAAAAAAPSPLNVASDEPLRGDVMAHSCAACHGTYGQLGDEAFMPLAGMPVEQFVRTMKDFRDGKRPSTLMGHVARGFTDAQLLAMAEFFAAQKPL</sequence>